<keyword evidence="4 5" id="KW-0378">Hydrolase</keyword>
<dbReference type="PANTHER" id="PTHR33317:SF4">
    <property type="entry name" value="POLYNUCLEOTIDYL TRANSFERASE, RIBONUCLEASE H-LIKE SUPERFAMILY PROTEIN"/>
    <property type="match status" value="1"/>
</dbReference>
<keyword evidence="8" id="KW-1185">Reference proteome</keyword>
<sequence>MAVAGLVMLCDSIESFFGALGADRRILGLDFGEKKFGLAVSDSTGTIAMPHSVYLRRNVRQDLGELNAILKREGICAAVVGLPLQLDGMEGEMCAVVRSFVQKLIKKSGVYVYLHDERFTTAMASRTTESLGLRRKASQKVDDKISAALILQQVLDMAKGRGII</sequence>
<keyword evidence="2 5" id="KW-0690">Ribosome biogenesis</keyword>
<comment type="function">
    <text evidence="5">Could be a nuclease involved in processing of the 5'-end of pre-16S rRNA.</text>
</comment>
<dbReference type="AlphaFoldDB" id="B9KJ20"/>
<evidence type="ECO:0000256" key="5">
    <source>
        <dbReference type="HAMAP-Rule" id="MF_00651"/>
    </source>
</evidence>
<dbReference type="HAMAP" id="MF_00651">
    <property type="entry name" value="Nuclease_YqgF"/>
    <property type="match status" value="1"/>
</dbReference>
<dbReference type="InterPro" id="IPR012337">
    <property type="entry name" value="RNaseH-like_sf"/>
</dbReference>
<evidence type="ECO:0000259" key="6">
    <source>
        <dbReference type="SMART" id="SM00732"/>
    </source>
</evidence>
<dbReference type="Pfam" id="PF03652">
    <property type="entry name" value="RuvX"/>
    <property type="match status" value="1"/>
</dbReference>
<gene>
    <name evidence="7" type="primary">yqgF</name>
    <name evidence="7" type="ordered locus">AMF_643</name>
</gene>
<dbReference type="GO" id="GO:0005829">
    <property type="term" value="C:cytosol"/>
    <property type="evidence" value="ECO:0007669"/>
    <property type="project" value="TreeGrafter"/>
</dbReference>
<evidence type="ECO:0000256" key="2">
    <source>
        <dbReference type="ARBA" id="ARBA00022517"/>
    </source>
</evidence>
<dbReference type="STRING" id="320483.AMF_643"/>
<keyword evidence="1 5" id="KW-0963">Cytoplasm</keyword>
<accession>B9KJ20</accession>
<comment type="subcellular location">
    <subcellularLocation>
        <location evidence="5">Cytoplasm</location>
    </subcellularLocation>
</comment>
<evidence type="ECO:0000256" key="4">
    <source>
        <dbReference type="ARBA" id="ARBA00022801"/>
    </source>
</evidence>
<dbReference type="InterPro" id="IPR037027">
    <property type="entry name" value="YqgF/RNaseH-like_dom_sf"/>
</dbReference>
<dbReference type="GO" id="GO:0016788">
    <property type="term" value="F:hydrolase activity, acting on ester bonds"/>
    <property type="evidence" value="ECO:0007669"/>
    <property type="project" value="UniProtKB-UniRule"/>
</dbReference>
<evidence type="ECO:0000256" key="1">
    <source>
        <dbReference type="ARBA" id="ARBA00022490"/>
    </source>
</evidence>
<evidence type="ECO:0000313" key="8">
    <source>
        <dbReference type="Proteomes" id="UP000007307"/>
    </source>
</evidence>
<dbReference type="Proteomes" id="UP000007307">
    <property type="component" value="Chromosome"/>
</dbReference>
<dbReference type="InterPro" id="IPR005227">
    <property type="entry name" value="YqgF"/>
</dbReference>
<comment type="similarity">
    <text evidence="5">Belongs to the YqgF HJR family.</text>
</comment>
<keyword evidence="3 5" id="KW-0540">Nuclease</keyword>
<dbReference type="SUPFAM" id="SSF53098">
    <property type="entry name" value="Ribonuclease H-like"/>
    <property type="match status" value="1"/>
</dbReference>
<proteinExistence type="inferred from homology"/>
<organism evidence="7 8">
    <name type="scientific">Anaplasma marginale (strain Florida)</name>
    <dbReference type="NCBI Taxonomy" id="320483"/>
    <lineage>
        <taxon>Bacteria</taxon>
        <taxon>Pseudomonadati</taxon>
        <taxon>Pseudomonadota</taxon>
        <taxon>Alphaproteobacteria</taxon>
        <taxon>Rickettsiales</taxon>
        <taxon>Anaplasmataceae</taxon>
        <taxon>Anaplasma</taxon>
    </lineage>
</organism>
<dbReference type="HOGENOM" id="CLU_098240_2_2_5"/>
<dbReference type="eggNOG" id="COG0816">
    <property type="taxonomic scope" value="Bacteria"/>
</dbReference>
<dbReference type="SMART" id="SM00732">
    <property type="entry name" value="YqgFc"/>
    <property type="match status" value="1"/>
</dbReference>
<dbReference type="GO" id="GO:0004518">
    <property type="term" value="F:nuclease activity"/>
    <property type="evidence" value="ECO:0007669"/>
    <property type="project" value="UniProtKB-KW"/>
</dbReference>
<dbReference type="InterPro" id="IPR006641">
    <property type="entry name" value="YqgF/RNaseH-like_dom"/>
</dbReference>
<name>B9KJ20_ANAMF</name>
<dbReference type="CDD" id="cd16964">
    <property type="entry name" value="YqgF"/>
    <property type="match status" value="1"/>
</dbReference>
<protein>
    <recommendedName>
        <fullName evidence="5">Putative pre-16S rRNA nuclease</fullName>
        <ecNumber evidence="5">3.1.-.-</ecNumber>
    </recommendedName>
</protein>
<evidence type="ECO:0000313" key="7">
    <source>
        <dbReference type="EMBL" id="ACM49482.1"/>
    </source>
</evidence>
<dbReference type="KEGG" id="amf:AMF_643"/>
<dbReference type="NCBIfam" id="TIGR00250">
    <property type="entry name" value="RNAse_H_YqgF"/>
    <property type="match status" value="1"/>
</dbReference>
<evidence type="ECO:0000256" key="3">
    <source>
        <dbReference type="ARBA" id="ARBA00022722"/>
    </source>
</evidence>
<dbReference type="Gene3D" id="3.30.420.140">
    <property type="entry name" value="YqgF/RNase H-like domain"/>
    <property type="match status" value="1"/>
</dbReference>
<dbReference type="PANTHER" id="PTHR33317">
    <property type="entry name" value="POLYNUCLEOTIDYL TRANSFERASE, RIBONUCLEASE H-LIKE SUPERFAMILY PROTEIN"/>
    <property type="match status" value="1"/>
</dbReference>
<dbReference type="EC" id="3.1.-.-" evidence="5"/>
<reference evidence="7 8" key="1">
    <citation type="journal article" date="2009" name="BMC Genomics">
        <title>Conservation in the face of diversity: multistrain analysis of an intracellular bacterium.</title>
        <authorList>
            <person name="Dark M.J."/>
            <person name="Herndon D.R."/>
            <person name="Kappmeyer L.S."/>
            <person name="Gonzales M.P."/>
            <person name="Nordeen E."/>
            <person name="Palmer G.H."/>
            <person name="Knowles D.P. Jr."/>
            <person name="Brayton K.A."/>
        </authorList>
    </citation>
    <scope>NUCLEOTIDE SEQUENCE [LARGE SCALE GENOMIC DNA]</scope>
    <source>
        <strain evidence="7 8">Florida</strain>
    </source>
</reference>
<feature type="domain" description="YqgF/RNase H-like" evidence="6">
    <location>
        <begin position="24"/>
        <end position="124"/>
    </location>
</feature>
<dbReference type="GO" id="GO:0000967">
    <property type="term" value="P:rRNA 5'-end processing"/>
    <property type="evidence" value="ECO:0007669"/>
    <property type="project" value="UniProtKB-UniRule"/>
</dbReference>
<dbReference type="EMBL" id="CP001079">
    <property type="protein sequence ID" value="ACM49482.1"/>
    <property type="molecule type" value="Genomic_DNA"/>
</dbReference>